<keyword evidence="4" id="KW-1185">Reference proteome</keyword>
<dbReference type="InterPro" id="IPR027417">
    <property type="entry name" value="P-loop_NTPase"/>
</dbReference>
<dbReference type="InterPro" id="IPR005662">
    <property type="entry name" value="GTPase_Era-like"/>
</dbReference>
<dbReference type="PANTHER" id="PTHR42698:SF1">
    <property type="entry name" value="GTPASE ERA, MITOCHONDRIAL"/>
    <property type="match status" value="1"/>
</dbReference>
<keyword evidence="2" id="KW-0472">Membrane</keyword>
<keyword evidence="2" id="KW-0812">Transmembrane</keyword>
<feature type="compositionally biased region" description="Low complexity" evidence="1">
    <location>
        <begin position="176"/>
        <end position="192"/>
    </location>
</feature>
<evidence type="ECO:0000313" key="4">
    <source>
        <dbReference type="Proteomes" id="UP001501251"/>
    </source>
</evidence>
<dbReference type="EMBL" id="BAABAQ010000014">
    <property type="protein sequence ID" value="GAA4204702.1"/>
    <property type="molecule type" value="Genomic_DNA"/>
</dbReference>
<accession>A0ABP8BE64</accession>
<evidence type="ECO:0000313" key="3">
    <source>
        <dbReference type="EMBL" id="GAA4204702.1"/>
    </source>
</evidence>
<proteinExistence type="predicted"/>
<dbReference type="Gene3D" id="3.40.50.300">
    <property type="entry name" value="P-loop containing nucleotide triphosphate hydrolases"/>
    <property type="match status" value="2"/>
</dbReference>
<comment type="caution">
    <text evidence="3">The sequence shown here is derived from an EMBL/GenBank/DDBJ whole genome shotgun (WGS) entry which is preliminary data.</text>
</comment>
<gene>
    <name evidence="3" type="ORF">GCM10022252_64110</name>
</gene>
<feature type="transmembrane region" description="Helical" evidence="2">
    <location>
        <begin position="571"/>
        <end position="592"/>
    </location>
</feature>
<evidence type="ECO:0000256" key="1">
    <source>
        <dbReference type="SAM" id="MobiDB-lite"/>
    </source>
</evidence>
<evidence type="ECO:0000256" key="2">
    <source>
        <dbReference type="SAM" id="Phobius"/>
    </source>
</evidence>
<feature type="transmembrane region" description="Helical" evidence="2">
    <location>
        <begin position="529"/>
        <end position="551"/>
    </location>
</feature>
<dbReference type="RefSeq" id="WP_344921902.1">
    <property type="nucleotide sequence ID" value="NZ_BAABAQ010000014.1"/>
</dbReference>
<sequence>MKLLRREKTVSLDDRLAALSRAADLADGRLDADAVAAARSVISRAGVRASLSVDHTVVALAGATGSGKSSLFNLLSGTSLATVGVTRPTTSTAQAALWEGAGAGPLLDWLEIPRRHELLDASGRAAQDPWHGNGEEPRSGTGRSAGASGSGTAGVPLASGNPASAAVLPSDASVQPSGASVQPSAVSGASAVSGQVPDVLERASGVSGMDGEAAGLILLDLPDHDSIEPSHRMEVDRLVELVDLLVWVLDPQKYADAAVHDRYLRPLARHRGVMVVVLNQIDRLSPAAAERCLKDLRRLLDEDGLTGVPVVGVSTRTGAGVPELRSLLTSRVADRRSWSARLAADAGMAADALLQASGVAPGETPPGVESRPDGLARPLRDALSQAAGVPVVVQAVAKSHRHRSIAATGWPPTRWIRRLRPDPLRRLRLDAGSRSAAEPVASGEPLEPGSVVGRTSIPVATVVQRSRMDTAIREAAGAAASGLPAPWAAAVRQAARSHGDELEDGLDKAVASTSLGVSRRPLWWRVAGLAQWLVLATMLAGVIWLLALVGLDYLRLPQLYMPTVGELPWPTTLLIGGVLLGLLIALLSRVAAWLGGRRRARRAAKALRSSVDKVGRELVLDPVEEELTRYQHFTEAVAVAGDGARK</sequence>
<dbReference type="PANTHER" id="PTHR42698">
    <property type="entry name" value="GTPASE ERA"/>
    <property type="match status" value="1"/>
</dbReference>
<dbReference type="SUPFAM" id="SSF52540">
    <property type="entry name" value="P-loop containing nucleoside triphosphate hydrolases"/>
    <property type="match status" value="1"/>
</dbReference>
<keyword evidence="2" id="KW-1133">Transmembrane helix</keyword>
<evidence type="ECO:0008006" key="5">
    <source>
        <dbReference type="Google" id="ProtNLM"/>
    </source>
</evidence>
<protein>
    <recommendedName>
        <fullName evidence="5">ABC transporter</fullName>
    </recommendedName>
</protein>
<reference evidence="4" key="1">
    <citation type="journal article" date="2019" name="Int. J. Syst. Evol. Microbiol.">
        <title>The Global Catalogue of Microorganisms (GCM) 10K type strain sequencing project: providing services to taxonomists for standard genome sequencing and annotation.</title>
        <authorList>
            <consortium name="The Broad Institute Genomics Platform"/>
            <consortium name="The Broad Institute Genome Sequencing Center for Infectious Disease"/>
            <person name="Wu L."/>
            <person name="Ma J."/>
        </authorList>
    </citation>
    <scope>NUCLEOTIDE SEQUENCE [LARGE SCALE GENOMIC DNA]</scope>
    <source>
        <strain evidence="4">JCM 17388</strain>
    </source>
</reference>
<organism evidence="3 4">
    <name type="scientific">Streptosporangium oxazolinicum</name>
    <dbReference type="NCBI Taxonomy" id="909287"/>
    <lineage>
        <taxon>Bacteria</taxon>
        <taxon>Bacillati</taxon>
        <taxon>Actinomycetota</taxon>
        <taxon>Actinomycetes</taxon>
        <taxon>Streptosporangiales</taxon>
        <taxon>Streptosporangiaceae</taxon>
        <taxon>Streptosporangium</taxon>
    </lineage>
</organism>
<name>A0ABP8BE64_9ACTN</name>
<dbReference type="Proteomes" id="UP001501251">
    <property type="component" value="Unassembled WGS sequence"/>
</dbReference>
<feature type="region of interest" description="Disordered" evidence="1">
    <location>
        <begin position="122"/>
        <end position="192"/>
    </location>
</feature>